<dbReference type="GO" id="GO:0004933">
    <property type="term" value="F:mating-type a-factor pheromone receptor activity"/>
    <property type="evidence" value="ECO:0007669"/>
    <property type="project" value="InterPro"/>
</dbReference>
<evidence type="ECO:0000256" key="7">
    <source>
        <dbReference type="ARBA" id="ARBA00023136"/>
    </source>
</evidence>
<organism evidence="12">
    <name type="scientific">Auricularia cornea</name>
    <dbReference type="NCBI Taxonomy" id="1238391"/>
    <lineage>
        <taxon>Eukaryota</taxon>
        <taxon>Fungi</taxon>
        <taxon>Dikarya</taxon>
        <taxon>Basidiomycota</taxon>
        <taxon>Agaricomycotina</taxon>
        <taxon>Agaricomycetes</taxon>
        <taxon>Auriculariales</taxon>
        <taxon>Auriculariaceae</taxon>
        <taxon>Auricularia</taxon>
    </lineage>
</organism>
<feature type="transmembrane region" description="Helical" evidence="11">
    <location>
        <begin position="152"/>
        <end position="176"/>
    </location>
</feature>
<reference evidence="12" key="1">
    <citation type="submission" date="2020-02" db="EMBL/GenBank/DDBJ databases">
        <title>Organization of mating type of Auricularia cornea.</title>
        <authorList>
            <person name="Li B."/>
            <person name="Huang R."/>
            <person name="Xie B."/>
        </authorList>
    </citation>
    <scope>NUCLEOTIDE SEQUENCE</scope>
    <source>
        <strain evidence="12">B02ste3.3</strain>
    </source>
</reference>
<feature type="compositionally biased region" description="Polar residues" evidence="10">
    <location>
        <begin position="321"/>
        <end position="339"/>
    </location>
</feature>
<comment type="subcellular location">
    <subcellularLocation>
        <location evidence="1">Membrane</location>
        <topology evidence="1">Multi-pass membrane protein</topology>
    </subcellularLocation>
</comment>
<sequence length="464" mass="51903">MSHSYELPIFSFLSIFLVLLPSPWHWKARNVATLSLIAWIVVCSLIRGINSIIWMDNVIIRYRVWCDISSKILIGMSVALPACSFCLTRHLEHVASSRAAITTKADKRRRRIIELCITFGTPVLIMVLHYTVQGHRFDIIEDIGCQPVTYTSILGLLIVNAVPIILSIGSLIYAALTHFAKRRLEFEQHLRNSQSSLNTARYMRLMALALSEMFWGTSLGIYVLVANIHFNGVRPMVGWKEVHYNFSRVAIWPEFLVPPADWTRLMLSWWILPCTAILFFIFFGLSEEARDGYGAIFGWVYRQIRRALGRPVDSTTFSKGTSLPQFTANRPSNNTSASASKPDDISLTYPGVKRDVSFGPNSLASAPRKVDLETASALSLTFPDIAPDYYAVVQHARTASSPRASLDHGFPEDARSSRAGTPVPSQHYRAPSPRTSLDLGCPDTHPFSPATPALPSHHDMIRST</sequence>
<evidence type="ECO:0000313" key="12">
    <source>
        <dbReference type="EMBL" id="QPG55754.1"/>
    </source>
</evidence>
<keyword evidence="8 12" id="KW-0675">Receptor</keyword>
<evidence type="ECO:0000256" key="9">
    <source>
        <dbReference type="ARBA" id="ARBA00023224"/>
    </source>
</evidence>
<feature type="transmembrane region" description="Helical" evidence="11">
    <location>
        <begin position="32"/>
        <end position="53"/>
    </location>
</feature>
<comment type="similarity">
    <text evidence="2">Belongs to the G-protein coupled receptor 4 family.</text>
</comment>
<evidence type="ECO:0000256" key="10">
    <source>
        <dbReference type="SAM" id="MobiDB-lite"/>
    </source>
</evidence>
<evidence type="ECO:0000256" key="11">
    <source>
        <dbReference type="SAM" id="Phobius"/>
    </source>
</evidence>
<dbReference type="PRINTS" id="PR00900">
    <property type="entry name" value="PHEROMONEAR"/>
</dbReference>
<evidence type="ECO:0000256" key="3">
    <source>
        <dbReference type="ARBA" id="ARBA00022507"/>
    </source>
</evidence>
<keyword evidence="5 11" id="KW-1133">Transmembrane helix</keyword>
<feature type="transmembrane region" description="Helical" evidence="11">
    <location>
        <begin position="205"/>
        <end position="230"/>
    </location>
</feature>
<dbReference type="AlphaFoldDB" id="A0A7S9IUB2"/>
<dbReference type="Pfam" id="PF02076">
    <property type="entry name" value="STE3"/>
    <property type="match status" value="1"/>
</dbReference>
<evidence type="ECO:0000256" key="1">
    <source>
        <dbReference type="ARBA" id="ARBA00004141"/>
    </source>
</evidence>
<evidence type="ECO:0000256" key="4">
    <source>
        <dbReference type="ARBA" id="ARBA00022692"/>
    </source>
</evidence>
<dbReference type="PRINTS" id="PR00899">
    <property type="entry name" value="GPCRSTE3"/>
</dbReference>
<evidence type="ECO:0000256" key="8">
    <source>
        <dbReference type="ARBA" id="ARBA00023170"/>
    </source>
</evidence>
<feature type="transmembrane region" description="Helical" evidence="11">
    <location>
        <begin position="7"/>
        <end position="26"/>
    </location>
</feature>
<name>A0A7S9IUB2_9AGAM</name>
<evidence type="ECO:0000256" key="6">
    <source>
        <dbReference type="ARBA" id="ARBA00023040"/>
    </source>
</evidence>
<feature type="transmembrane region" description="Helical" evidence="11">
    <location>
        <begin position="112"/>
        <end position="132"/>
    </location>
</feature>
<feature type="transmembrane region" description="Helical" evidence="11">
    <location>
        <begin position="267"/>
        <end position="285"/>
    </location>
</feature>
<keyword evidence="3" id="KW-0589">Pheromone response</keyword>
<protein>
    <submittedName>
        <fullName evidence="12">Pheromone receptor</fullName>
    </submittedName>
</protein>
<evidence type="ECO:0000256" key="2">
    <source>
        <dbReference type="ARBA" id="ARBA00011085"/>
    </source>
</evidence>
<feature type="region of interest" description="Disordered" evidence="10">
    <location>
        <begin position="321"/>
        <end position="346"/>
    </location>
</feature>
<dbReference type="EMBL" id="MT040091">
    <property type="protein sequence ID" value="QPG55754.1"/>
    <property type="molecule type" value="Genomic_DNA"/>
</dbReference>
<feature type="region of interest" description="Disordered" evidence="10">
    <location>
        <begin position="400"/>
        <end position="464"/>
    </location>
</feature>
<proteinExistence type="inferred from homology"/>
<dbReference type="PANTHER" id="PTHR28097:SF1">
    <property type="entry name" value="PHEROMONE A FACTOR RECEPTOR"/>
    <property type="match status" value="1"/>
</dbReference>
<dbReference type="PANTHER" id="PTHR28097">
    <property type="entry name" value="PHEROMONE A FACTOR RECEPTOR"/>
    <property type="match status" value="1"/>
</dbReference>
<feature type="compositionally biased region" description="Basic and acidic residues" evidence="10">
    <location>
        <begin position="405"/>
        <end position="416"/>
    </location>
</feature>
<keyword evidence="7 11" id="KW-0472">Membrane</keyword>
<dbReference type="CDD" id="cd14966">
    <property type="entry name" value="7tmD_STE3"/>
    <property type="match status" value="1"/>
</dbReference>
<keyword evidence="4 11" id="KW-0812">Transmembrane</keyword>
<keyword evidence="9" id="KW-0807">Transducer</keyword>
<dbReference type="GO" id="GO:0005886">
    <property type="term" value="C:plasma membrane"/>
    <property type="evidence" value="ECO:0007669"/>
    <property type="project" value="TreeGrafter"/>
</dbReference>
<dbReference type="InterPro" id="IPR001499">
    <property type="entry name" value="GPCR_STE3"/>
</dbReference>
<dbReference type="InterPro" id="IPR001546">
    <property type="entry name" value="GPCR_Pheromne_A_rcpt"/>
</dbReference>
<accession>A0A7S9IUB2</accession>
<dbReference type="GO" id="GO:0000750">
    <property type="term" value="P:pheromone-dependent signal transduction involved in conjugation with cellular fusion"/>
    <property type="evidence" value="ECO:0007669"/>
    <property type="project" value="TreeGrafter"/>
</dbReference>
<keyword evidence="6" id="KW-0297">G-protein coupled receptor</keyword>
<evidence type="ECO:0000256" key="5">
    <source>
        <dbReference type="ARBA" id="ARBA00022989"/>
    </source>
</evidence>